<dbReference type="AlphaFoldDB" id="A0A3Q0GYC7"/>
<keyword evidence="1" id="KW-1185">Reference proteome</keyword>
<dbReference type="GO" id="GO:0003697">
    <property type="term" value="F:single-stranded DNA binding"/>
    <property type="evidence" value="ECO:0007669"/>
    <property type="project" value="TreeGrafter"/>
</dbReference>
<gene>
    <name evidence="2" type="primary">LOC112550945</name>
</gene>
<dbReference type="GeneID" id="112550945"/>
<name>A0A3Q0GYC7_ALLSI</name>
<sequence>MADSSAGVQDKGTLWPKYPSDHTLDSLAPHFSLCDSFANPNEQRNLNFYPKARESSRKRQPGESLLNHKEKDVLTGLGLVQVPQLKKKRLTFEKVPGRSDGQTRLKFF</sequence>
<protein>
    <submittedName>
        <fullName evidence="2">Uncharacterized protein C9orf84-like</fullName>
    </submittedName>
</protein>
<dbReference type="GO" id="GO:0000794">
    <property type="term" value="C:condensed nuclear chromosome"/>
    <property type="evidence" value="ECO:0007669"/>
    <property type="project" value="InterPro"/>
</dbReference>
<dbReference type="KEGG" id="asn:112550945"/>
<dbReference type="InParanoid" id="A0A3Q0GYC7"/>
<dbReference type="GO" id="GO:0016887">
    <property type="term" value="F:ATP hydrolysis activity"/>
    <property type="evidence" value="ECO:0007669"/>
    <property type="project" value="InterPro"/>
</dbReference>
<proteinExistence type="predicted"/>
<dbReference type="STRING" id="38654.A0A3Q0GYC7"/>
<dbReference type="PANTHER" id="PTHR35668:SF1">
    <property type="entry name" value="PROTEIN SHORTAGE IN CHIASMATA 1 ORTHOLOG"/>
    <property type="match status" value="1"/>
</dbReference>
<dbReference type="PANTHER" id="PTHR35668">
    <property type="entry name" value="PROTEIN SHORTAGE IN CHIASMATA 1 ORTHOLOG"/>
    <property type="match status" value="1"/>
</dbReference>
<dbReference type="RefSeq" id="XP_025064756.1">
    <property type="nucleotide sequence ID" value="XM_025208971.1"/>
</dbReference>
<evidence type="ECO:0000313" key="1">
    <source>
        <dbReference type="Proteomes" id="UP000189705"/>
    </source>
</evidence>
<dbReference type="InterPro" id="IPR039991">
    <property type="entry name" value="SHOC1"/>
</dbReference>
<organism evidence="1 2">
    <name type="scientific">Alligator sinensis</name>
    <name type="common">Chinese alligator</name>
    <dbReference type="NCBI Taxonomy" id="38654"/>
    <lineage>
        <taxon>Eukaryota</taxon>
        <taxon>Metazoa</taxon>
        <taxon>Chordata</taxon>
        <taxon>Craniata</taxon>
        <taxon>Vertebrata</taxon>
        <taxon>Euteleostomi</taxon>
        <taxon>Archelosauria</taxon>
        <taxon>Archosauria</taxon>
        <taxon>Crocodylia</taxon>
        <taxon>Alligatoridae</taxon>
        <taxon>Alligatorinae</taxon>
        <taxon>Alligator</taxon>
    </lineage>
</organism>
<dbReference type="GO" id="GO:0000712">
    <property type="term" value="P:resolution of meiotic recombination intermediates"/>
    <property type="evidence" value="ECO:0007669"/>
    <property type="project" value="InterPro"/>
</dbReference>
<accession>A0A3Q0GYC7</accession>
<dbReference type="Pfam" id="PF17825">
    <property type="entry name" value="DUF5587"/>
    <property type="match status" value="1"/>
</dbReference>
<reference evidence="2" key="1">
    <citation type="submission" date="2025-08" db="UniProtKB">
        <authorList>
            <consortium name="RefSeq"/>
        </authorList>
    </citation>
    <scope>IDENTIFICATION</scope>
</reference>
<evidence type="ECO:0000313" key="2">
    <source>
        <dbReference type="RefSeq" id="XP_025064756.1"/>
    </source>
</evidence>
<dbReference type="Proteomes" id="UP000189705">
    <property type="component" value="Unplaced"/>
</dbReference>